<dbReference type="InterPro" id="IPR010326">
    <property type="entry name" value="EXOC3/Sec6"/>
</dbReference>
<protein>
    <submittedName>
        <fullName evidence="2">Uncharacterized protein LOC102195188 isoform X1</fullName>
    </submittedName>
</protein>
<accession>A0A9Y3QU66</accession>
<dbReference type="PANTHER" id="PTHR21292:SF12">
    <property type="entry name" value="EXOCYST COMPLEX COMPONENT 3-LIKE PROTEIN"/>
    <property type="match status" value="1"/>
</dbReference>
<dbReference type="GeneID" id="102195188"/>
<dbReference type="GO" id="GO:0000145">
    <property type="term" value="C:exocyst"/>
    <property type="evidence" value="ECO:0007669"/>
    <property type="project" value="InterPro"/>
</dbReference>
<dbReference type="RefSeq" id="XP_005728681.1">
    <property type="nucleotide sequence ID" value="XM_005728624.1"/>
</dbReference>
<dbReference type="Proteomes" id="UP000695023">
    <property type="component" value="Unplaced"/>
</dbReference>
<dbReference type="PANTHER" id="PTHR21292">
    <property type="entry name" value="EXOCYST COMPLEX COMPONENT SEC6-RELATED"/>
    <property type="match status" value="1"/>
</dbReference>
<name>A0A9Y3QU66_9CICH</name>
<dbReference type="GO" id="GO:0051601">
    <property type="term" value="P:exocyst localization"/>
    <property type="evidence" value="ECO:0007669"/>
    <property type="project" value="TreeGrafter"/>
</dbReference>
<evidence type="ECO:0000313" key="1">
    <source>
        <dbReference type="Proteomes" id="UP000695023"/>
    </source>
</evidence>
<organism evidence="1 2">
    <name type="scientific">Pundamilia nyererei</name>
    <dbReference type="NCBI Taxonomy" id="303518"/>
    <lineage>
        <taxon>Eukaryota</taxon>
        <taxon>Metazoa</taxon>
        <taxon>Chordata</taxon>
        <taxon>Craniata</taxon>
        <taxon>Vertebrata</taxon>
        <taxon>Euteleostomi</taxon>
        <taxon>Actinopterygii</taxon>
        <taxon>Neopterygii</taxon>
        <taxon>Teleostei</taxon>
        <taxon>Neoteleostei</taxon>
        <taxon>Acanthomorphata</taxon>
        <taxon>Ovalentaria</taxon>
        <taxon>Cichlomorphae</taxon>
        <taxon>Cichliformes</taxon>
        <taxon>Cichlidae</taxon>
        <taxon>African cichlids</taxon>
        <taxon>Pseudocrenilabrinae</taxon>
        <taxon>Haplochromini</taxon>
        <taxon>Pundamilia</taxon>
    </lineage>
</organism>
<gene>
    <name evidence="2" type="primary">LOC102195188</name>
</gene>
<proteinExistence type="predicted"/>
<sequence length="475" mass="55207">MKKIFSRKKKIRMSEGKKPLIENNNNIQDGHDCAGHEYENPLAQNSFNSAEEQSMQRQQSSSLMDLIQCLGVSSESLYNLIEANLGQQSVIAWSNPQTFNILNKMLQEIKSVKQCLQLMDWVQHKYLSREVLFSSDQKLFCEWKDKAKEKLLQSVQKEIRESLDKILQNETGIAPNCIEEDYVKLYVDTIQCINAVPREAQKLLPELHDEVQEICFQEFRTFVKRYSEEQYVDLKKRAQTDNPETIHFLKTLKTCKELRKYAQTIGTGVTPSLVKETVETLENLEQSTLTFLMEIITVIAENHFKDFFRSGSNLNHFVYSVYSHFPTLPYVMDEKKEVVDEAYKIIARTYVEHLITNKRRTLKGRWAPNIGEQIHEDANHLHKSVSLLAPGVHEWRKMMLGIQEVLDCTSIDALKIIMARLQRDYFRKSEDFKFLNKLLKWKGLSNGDVNEVLDALPGSESRPICRSCFSCLTCW</sequence>
<dbReference type="AlphaFoldDB" id="A0A9Y3QU66"/>
<evidence type="ECO:0000313" key="2">
    <source>
        <dbReference type="RefSeq" id="XP_005728681.1"/>
    </source>
</evidence>
<dbReference type="GO" id="GO:0006887">
    <property type="term" value="P:exocytosis"/>
    <property type="evidence" value="ECO:0007669"/>
    <property type="project" value="InterPro"/>
</dbReference>
<keyword evidence="1" id="KW-1185">Reference proteome</keyword>
<reference evidence="2" key="1">
    <citation type="submission" date="2025-08" db="UniProtKB">
        <authorList>
            <consortium name="RefSeq"/>
        </authorList>
    </citation>
    <scope>IDENTIFICATION</scope>
</reference>
<dbReference type="GO" id="GO:0000149">
    <property type="term" value="F:SNARE binding"/>
    <property type="evidence" value="ECO:0007669"/>
    <property type="project" value="TreeGrafter"/>
</dbReference>